<dbReference type="PANTHER" id="PTHR47505:SF1">
    <property type="entry name" value="DNA UTILIZATION PROTEIN YHGH"/>
    <property type="match status" value="1"/>
</dbReference>
<evidence type="ECO:0008006" key="4">
    <source>
        <dbReference type="Google" id="ProtNLM"/>
    </source>
</evidence>
<reference evidence="2 3" key="1">
    <citation type="submission" date="2011-01" db="EMBL/GenBank/DDBJ databases">
        <title>Whole genome sequence of Caldisericum exile AZM16c01.</title>
        <authorList>
            <person name="Narita-Yamada S."/>
            <person name="Kawakoshi A."/>
            <person name="Nakamura S."/>
            <person name="Sasagawa M."/>
            <person name="Fukada J."/>
            <person name="Sekine M."/>
            <person name="Kato Y."/>
            <person name="Fukai R."/>
            <person name="Sasaki K."/>
            <person name="Hanamaki A."/>
            <person name="Narita H."/>
            <person name="Konno Y."/>
            <person name="Mori K."/>
            <person name="Yamazaki S."/>
            <person name="Suzuki K."/>
            <person name="Fujita N."/>
        </authorList>
    </citation>
    <scope>NUCLEOTIDE SEQUENCE [LARGE SCALE GENOMIC DNA]</scope>
    <source>
        <strain evidence="3">DSM 21853 / NBRC 104410 / AZM16c01</strain>
    </source>
</reference>
<dbReference type="CDD" id="cd06223">
    <property type="entry name" value="PRTases_typeI"/>
    <property type="match status" value="1"/>
</dbReference>
<dbReference type="PANTHER" id="PTHR47505">
    <property type="entry name" value="DNA UTILIZATION PROTEIN YHGH"/>
    <property type="match status" value="1"/>
</dbReference>
<proteinExistence type="inferred from homology"/>
<keyword evidence="3" id="KW-1185">Reference proteome</keyword>
<dbReference type="InterPro" id="IPR029057">
    <property type="entry name" value="PRTase-like"/>
</dbReference>
<dbReference type="InterPro" id="IPR000836">
    <property type="entry name" value="PRTase_dom"/>
</dbReference>
<comment type="similarity">
    <text evidence="1">Belongs to the ComF/GntX family.</text>
</comment>
<dbReference type="KEGG" id="cex:CSE_07540"/>
<evidence type="ECO:0000313" key="3">
    <source>
        <dbReference type="Proteomes" id="UP000004793"/>
    </source>
</evidence>
<organism evidence="2 3">
    <name type="scientific">Caldisericum exile (strain DSM 21853 / NBRC 104410 / AZM16c01)</name>
    <dbReference type="NCBI Taxonomy" id="511051"/>
    <lineage>
        <taxon>Bacteria</taxon>
        <taxon>Pseudomonadati</taxon>
        <taxon>Caldisericota/Cryosericota group</taxon>
        <taxon>Caldisericota</taxon>
        <taxon>Caldisericia</taxon>
        <taxon>Caldisericales</taxon>
        <taxon>Caldisericaceae</taxon>
        <taxon>Caldisericum</taxon>
    </lineage>
</organism>
<accession>A0A7U6GEF0</accession>
<dbReference type="SUPFAM" id="SSF53271">
    <property type="entry name" value="PRTase-like"/>
    <property type="match status" value="1"/>
</dbReference>
<dbReference type="Gene3D" id="3.40.50.2020">
    <property type="match status" value="1"/>
</dbReference>
<dbReference type="EMBL" id="AP012051">
    <property type="protein sequence ID" value="BAL80880.1"/>
    <property type="molecule type" value="Genomic_DNA"/>
</dbReference>
<name>A0A7U6GEF0_CALEA</name>
<evidence type="ECO:0000313" key="2">
    <source>
        <dbReference type="EMBL" id="BAL80880.1"/>
    </source>
</evidence>
<protein>
    <recommendedName>
        <fullName evidence="4">ComF family protein</fullName>
    </recommendedName>
</protein>
<dbReference type="Proteomes" id="UP000004793">
    <property type="component" value="Chromosome"/>
</dbReference>
<evidence type="ECO:0000256" key="1">
    <source>
        <dbReference type="ARBA" id="ARBA00008007"/>
    </source>
</evidence>
<dbReference type="InterPro" id="IPR051910">
    <property type="entry name" value="ComF/GntX_DNA_util-trans"/>
</dbReference>
<sequence>MQKEILNSFYNSYIKEFFLELFAPAHCTVCGKKLYESKFVCDDCVKNIKFNEYPLILHEEMVYYYGMTRYEGVMEELIKKFKFEGYKVLSKFFSPLILNFIELNNIKFDFVSFVPMSKKEFRARGYNQTYLLAKDISLKTKKPIIENLYKIRETKKQTNLSKKERIENLKNAFIVEGEYSGNILIFDDVYTTGSTAKEVTKAFKKSIKNGNIYFVALSQTFN</sequence>
<dbReference type="AlphaFoldDB" id="A0A7U6GEF0"/>
<gene>
    <name evidence="2" type="ordered locus">CSE_07540</name>
</gene>